<dbReference type="InterPro" id="IPR025324">
    <property type="entry name" value="DUF4230"/>
</dbReference>
<keyword evidence="1" id="KW-0472">Membrane</keyword>
<accession>A0A3N0I272</accession>
<gene>
    <name evidence="2" type="ORF">EDX97_00630</name>
</gene>
<protein>
    <submittedName>
        <fullName evidence="2">DUF4230 domain-containing protein</fullName>
    </submittedName>
</protein>
<evidence type="ECO:0000256" key="1">
    <source>
        <dbReference type="SAM" id="Phobius"/>
    </source>
</evidence>
<organism evidence="2 3">
    <name type="scientific">Absicoccus porci</name>
    <dbReference type="NCBI Taxonomy" id="2486576"/>
    <lineage>
        <taxon>Bacteria</taxon>
        <taxon>Bacillati</taxon>
        <taxon>Bacillota</taxon>
        <taxon>Erysipelotrichia</taxon>
        <taxon>Erysipelotrichales</taxon>
        <taxon>Erysipelotrichaceae</taxon>
        <taxon>Absicoccus</taxon>
    </lineage>
</organism>
<evidence type="ECO:0000313" key="3">
    <source>
        <dbReference type="Proteomes" id="UP000276568"/>
    </source>
</evidence>
<keyword evidence="1" id="KW-0812">Transmembrane</keyword>
<dbReference type="Pfam" id="PF14014">
    <property type="entry name" value="DUF4230"/>
    <property type="match status" value="1"/>
</dbReference>
<reference evidence="2 3" key="1">
    <citation type="submission" date="2018-11" db="EMBL/GenBank/DDBJ databases">
        <title>Clostridium sp. nov., a member of the family Erysipelotrichaceae isolated from pig faeces.</title>
        <authorList>
            <person name="Chang Y.-H."/>
        </authorList>
    </citation>
    <scope>NUCLEOTIDE SEQUENCE [LARGE SCALE GENOMIC DNA]</scope>
    <source>
        <strain evidence="2 3">YH-panp20</strain>
    </source>
</reference>
<dbReference type="RefSeq" id="WP_128519293.1">
    <property type="nucleotide sequence ID" value="NZ_JALFCT010000005.1"/>
</dbReference>
<name>A0A3N0I272_9FIRM</name>
<dbReference type="EMBL" id="RJQC01000001">
    <property type="protein sequence ID" value="RNM31113.1"/>
    <property type="molecule type" value="Genomic_DNA"/>
</dbReference>
<comment type="caution">
    <text evidence="2">The sequence shown here is derived from an EMBL/GenBank/DDBJ whole genome shotgun (WGS) entry which is preliminary data.</text>
</comment>
<feature type="transmembrane region" description="Helical" evidence="1">
    <location>
        <begin position="20"/>
        <end position="37"/>
    </location>
</feature>
<dbReference type="OrthoDB" id="2002825at2"/>
<keyword evidence="1" id="KW-1133">Transmembrane helix</keyword>
<proteinExistence type="predicted"/>
<sequence>MKKVTKRRNSKDGVIMYQRIIIVLIIALGVTIARPFVKERFFPENKAEITTRAVKLRLENVGELATQDAYVTSVNTVDQSQKLFGSLKIPFTQTKYVYSYDCRVKAGYDFEKIKYTMDADTKTVTFTMPKCKILSTEIDTDSFKVYHEQESIFTPITLTTNNEALDQMKKDARKQAIANGIKTEAKKNAETMLKAFVKQADPEDDYTYVFK</sequence>
<dbReference type="Proteomes" id="UP000276568">
    <property type="component" value="Unassembled WGS sequence"/>
</dbReference>
<evidence type="ECO:0000313" key="2">
    <source>
        <dbReference type="EMBL" id="RNM31113.1"/>
    </source>
</evidence>
<dbReference type="AlphaFoldDB" id="A0A3N0I272"/>
<keyword evidence="3" id="KW-1185">Reference proteome</keyword>